<comment type="subcellular location">
    <subcellularLocation>
        <location evidence="1 10">Nucleus</location>
    </subcellularLocation>
</comment>
<dbReference type="GO" id="GO:0004879">
    <property type="term" value="F:nuclear receptor activity"/>
    <property type="evidence" value="ECO:0007669"/>
    <property type="project" value="InterPro"/>
</dbReference>
<dbReference type="InterPro" id="IPR001628">
    <property type="entry name" value="Znf_hrmn_rcpt"/>
</dbReference>
<dbReference type="PANTHER" id="PTHR24086:SF15">
    <property type="entry name" value="NUCLEAR HORMONE RECEPTOR FTZ-F1"/>
    <property type="match status" value="1"/>
</dbReference>
<keyword evidence="5 10" id="KW-0805">Transcription regulation</keyword>
<dbReference type="CDD" id="cd07167">
    <property type="entry name" value="NR_DBD_Lrh-1_like"/>
    <property type="match status" value="1"/>
</dbReference>
<evidence type="ECO:0000256" key="7">
    <source>
        <dbReference type="ARBA" id="ARBA00023163"/>
    </source>
</evidence>
<accession>A0AA36G881</accession>
<keyword evidence="3 10" id="KW-0863">Zinc-finger</keyword>
<evidence type="ECO:0000259" key="11">
    <source>
        <dbReference type="PROSITE" id="PS51030"/>
    </source>
</evidence>
<dbReference type="InterPro" id="IPR000536">
    <property type="entry name" value="Nucl_hrmn_rcpt_lig-bd"/>
</dbReference>
<keyword evidence="6 10" id="KW-0238">DNA-binding</keyword>
<dbReference type="GO" id="GO:0000978">
    <property type="term" value="F:RNA polymerase II cis-regulatory region sequence-specific DNA binding"/>
    <property type="evidence" value="ECO:0007669"/>
    <property type="project" value="TreeGrafter"/>
</dbReference>
<keyword evidence="9 10" id="KW-0539">Nucleus</keyword>
<protein>
    <submittedName>
        <fullName evidence="13">Uncharacterized protein</fullName>
    </submittedName>
</protein>
<dbReference type="InterPro" id="IPR001723">
    <property type="entry name" value="Nuclear_hrmn_rcpt"/>
</dbReference>
<dbReference type="GO" id="GO:0009755">
    <property type="term" value="P:hormone-mediated signaling pathway"/>
    <property type="evidence" value="ECO:0007669"/>
    <property type="project" value="TreeGrafter"/>
</dbReference>
<feature type="domain" description="Nuclear receptor" evidence="11">
    <location>
        <begin position="48"/>
        <end position="123"/>
    </location>
</feature>
<dbReference type="Pfam" id="PF00104">
    <property type="entry name" value="Hormone_recep"/>
    <property type="match status" value="1"/>
</dbReference>
<keyword evidence="2 10" id="KW-0479">Metal-binding</keyword>
<evidence type="ECO:0000313" key="14">
    <source>
        <dbReference type="Proteomes" id="UP001177023"/>
    </source>
</evidence>
<comment type="caution">
    <text evidence="13">The sequence shown here is derived from an EMBL/GenBank/DDBJ whole genome shotgun (WGS) entry which is preliminary data.</text>
</comment>
<dbReference type="PROSITE" id="PS51843">
    <property type="entry name" value="NR_LBD"/>
    <property type="match status" value="1"/>
</dbReference>
<dbReference type="FunFam" id="3.30.50.10:FF:000006">
    <property type="entry name" value="Nuclear receptor subfamily 5 group A member"/>
    <property type="match status" value="1"/>
</dbReference>
<dbReference type="GO" id="GO:0008270">
    <property type="term" value="F:zinc ion binding"/>
    <property type="evidence" value="ECO:0007669"/>
    <property type="project" value="UniProtKB-KW"/>
</dbReference>
<dbReference type="PRINTS" id="PR00047">
    <property type="entry name" value="STROIDFINGER"/>
</dbReference>
<keyword evidence="7 10" id="KW-0804">Transcription</keyword>
<evidence type="ECO:0000256" key="6">
    <source>
        <dbReference type="ARBA" id="ARBA00023125"/>
    </source>
</evidence>
<evidence type="ECO:0000256" key="5">
    <source>
        <dbReference type="ARBA" id="ARBA00023015"/>
    </source>
</evidence>
<dbReference type="PRINTS" id="PR00398">
    <property type="entry name" value="STRDHORMONER"/>
</dbReference>
<keyword evidence="4 10" id="KW-0862">Zinc</keyword>
<dbReference type="InterPro" id="IPR016355">
    <property type="entry name" value="NR5-like"/>
</dbReference>
<dbReference type="InterPro" id="IPR035500">
    <property type="entry name" value="NHR-like_dom_sf"/>
</dbReference>
<organism evidence="13 14">
    <name type="scientific">Mesorhabditis spiculigera</name>
    <dbReference type="NCBI Taxonomy" id="96644"/>
    <lineage>
        <taxon>Eukaryota</taxon>
        <taxon>Metazoa</taxon>
        <taxon>Ecdysozoa</taxon>
        <taxon>Nematoda</taxon>
        <taxon>Chromadorea</taxon>
        <taxon>Rhabditida</taxon>
        <taxon>Rhabditina</taxon>
        <taxon>Rhabditomorpha</taxon>
        <taxon>Rhabditoidea</taxon>
        <taxon>Rhabditidae</taxon>
        <taxon>Mesorhabditinae</taxon>
        <taxon>Mesorhabditis</taxon>
    </lineage>
</organism>
<keyword evidence="8 10" id="KW-0675">Receptor</keyword>
<keyword evidence="14" id="KW-1185">Reference proteome</keyword>
<dbReference type="PROSITE" id="PS00031">
    <property type="entry name" value="NUCLEAR_REC_DBD_1"/>
    <property type="match status" value="1"/>
</dbReference>
<dbReference type="PANTHER" id="PTHR24086">
    <property type="entry name" value="NUCLEAR RECEPTOR SUBFAMILY 5 GROUP A"/>
    <property type="match status" value="1"/>
</dbReference>
<feature type="non-terminal residue" evidence="13">
    <location>
        <position position="581"/>
    </location>
</feature>
<dbReference type="SUPFAM" id="SSF57716">
    <property type="entry name" value="Glucocorticoid receptor-like (DNA-binding domain)"/>
    <property type="match status" value="1"/>
</dbReference>
<evidence type="ECO:0000256" key="10">
    <source>
        <dbReference type="RuleBase" id="RU004334"/>
    </source>
</evidence>
<dbReference type="Gene3D" id="1.10.565.10">
    <property type="entry name" value="Retinoid X Receptor"/>
    <property type="match status" value="1"/>
</dbReference>
<evidence type="ECO:0000256" key="9">
    <source>
        <dbReference type="ARBA" id="ARBA00023242"/>
    </source>
</evidence>
<evidence type="ECO:0000256" key="8">
    <source>
        <dbReference type="ARBA" id="ARBA00023170"/>
    </source>
</evidence>
<evidence type="ECO:0000259" key="12">
    <source>
        <dbReference type="PROSITE" id="PS51843"/>
    </source>
</evidence>
<dbReference type="Pfam" id="PF00105">
    <property type="entry name" value="zf-C4"/>
    <property type="match status" value="1"/>
</dbReference>
<dbReference type="AlphaFoldDB" id="A0AA36G881"/>
<evidence type="ECO:0000256" key="1">
    <source>
        <dbReference type="ARBA" id="ARBA00004123"/>
    </source>
</evidence>
<comment type="similarity">
    <text evidence="10">Belongs to the nuclear hormone receptor family.</text>
</comment>
<dbReference type="GO" id="GO:0009888">
    <property type="term" value="P:tissue development"/>
    <property type="evidence" value="ECO:0007669"/>
    <property type="project" value="TreeGrafter"/>
</dbReference>
<dbReference type="SUPFAM" id="SSF48508">
    <property type="entry name" value="Nuclear receptor ligand-binding domain"/>
    <property type="match status" value="1"/>
</dbReference>
<evidence type="ECO:0000313" key="13">
    <source>
        <dbReference type="EMBL" id="CAJ0583518.1"/>
    </source>
</evidence>
<evidence type="ECO:0000256" key="3">
    <source>
        <dbReference type="ARBA" id="ARBA00022771"/>
    </source>
</evidence>
<dbReference type="Gene3D" id="3.30.50.10">
    <property type="entry name" value="Erythroid Transcription Factor GATA-1, subunit A"/>
    <property type="match status" value="1"/>
</dbReference>
<reference evidence="13" key="1">
    <citation type="submission" date="2023-06" db="EMBL/GenBank/DDBJ databases">
        <authorList>
            <person name="Delattre M."/>
        </authorList>
    </citation>
    <scope>NUCLEOTIDE SEQUENCE</scope>
    <source>
        <strain evidence="13">AF72</strain>
    </source>
</reference>
<dbReference type="SMART" id="SM00399">
    <property type="entry name" value="ZnF_C4"/>
    <property type="match status" value="1"/>
</dbReference>
<name>A0AA36G881_9BILA</name>
<sequence length="581" mass="65321">MVLALRSYNARFSPAMATAVAPVTASVATPFADAHIAGPPRFERPQLDEACPVCGDKVSGYHYGLLTCESCKGFFKRTVQNKKQYQCSAEQNCTVDKTCRKRCPCCRYKKCIEQAVREDRMRGGRNKFGSYYKKDRAQRMQRQQVRGVPQTPTTFFQQQPIDQHIVTSSTNDTRTILQPTQQIQYFDHKLKQEYDNLLQSPTLSSTSAHSPQIVVPRAVPPYVPNCDSLAALLGSSIEDPLLRSQATQYMTTAYPQNIKHEPFDYNRYHDAHLFVHHHGEYGVFSQPTTTYASMLPVAPISSSTSSALRTVLVAGGSSGSNRSSPLLPVCPVPTEKTIDTVFYGGKPNILNSMVQHIKSEDTRIQGLLSMPITDALDPFKFCLHAVDQDLQQLVEWAKSTPFFENLDVNDQTTLLYTSWSTVHMIDFTCAVARGYLPPSIKLTNSIEIPMGLVALMGSNSGLLKWQEIVRQMTQCGIDDSDFAAFRFFALFNEDALLTAKDKQVIDFARATLYNCWNELRDPQRLQFLYDAFNAMRTLARTAEAQLYEKYRTGNMDGPSGLLSEMLNQHRPNPYVQTTIVP</sequence>
<proteinExistence type="inferred from homology"/>
<dbReference type="InterPro" id="IPR013088">
    <property type="entry name" value="Znf_NHR/GATA"/>
</dbReference>
<dbReference type="PROSITE" id="PS51030">
    <property type="entry name" value="NUCLEAR_REC_DBD_2"/>
    <property type="match status" value="1"/>
</dbReference>
<dbReference type="EMBL" id="CATQJA010002665">
    <property type="protein sequence ID" value="CAJ0583518.1"/>
    <property type="molecule type" value="Genomic_DNA"/>
</dbReference>
<evidence type="ECO:0000256" key="4">
    <source>
        <dbReference type="ARBA" id="ARBA00022833"/>
    </source>
</evidence>
<dbReference type="GO" id="GO:0090575">
    <property type="term" value="C:RNA polymerase II transcription regulator complex"/>
    <property type="evidence" value="ECO:0007669"/>
    <property type="project" value="TreeGrafter"/>
</dbReference>
<evidence type="ECO:0000256" key="2">
    <source>
        <dbReference type="ARBA" id="ARBA00022723"/>
    </source>
</evidence>
<dbReference type="Proteomes" id="UP001177023">
    <property type="component" value="Unassembled WGS sequence"/>
</dbReference>
<gene>
    <name evidence="13" type="ORF">MSPICULIGERA_LOCUS21594</name>
</gene>
<feature type="domain" description="NR LBD" evidence="12">
    <location>
        <begin position="359"/>
        <end position="581"/>
    </location>
</feature>
<dbReference type="SMART" id="SM00430">
    <property type="entry name" value="HOLI"/>
    <property type="match status" value="1"/>
</dbReference>